<name>A0A511TC96_MYXFU</name>
<dbReference type="EMBL" id="BJXR01000049">
    <property type="protein sequence ID" value="GEN11799.1"/>
    <property type="molecule type" value="Genomic_DNA"/>
</dbReference>
<gene>
    <name evidence="1" type="ORF">MFU01_68360</name>
</gene>
<organism evidence="1 2">
    <name type="scientific">Myxococcus fulvus</name>
    <dbReference type="NCBI Taxonomy" id="33"/>
    <lineage>
        <taxon>Bacteria</taxon>
        <taxon>Pseudomonadati</taxon>
        <taxon>Myxococcota</taxon>
        <taxon>Myxococcia</taxon>
        <taxon>Myxococcales</taxon>
        <taxon>Cystobacterineae</taxon>
        <taxon>Myxococcaceae</taxon>
        <taxon>Myxococcus</taxon>
    </lineage>
</organism>
<dbReference type="Proteomes" id="UP000321514">
    <property type="component" value="Unassembled WGS sequence"/>
</dbReference>
<accession>A0A511TC96</accession>
<evidence type="ECO:0000313" key="2">
    <source>
        <dbReference type="Proteomes" id="UP000321514"/>
    </source>
</evidence>
<reference evidence="1 2" key="1">
    <citation type="submission" date="2019-07" db="EMBL/GenBank/DDBJ databases">
        <title>Whole genome shotgun sequence of Myxococcus fulvus NBRC 100333.</title>
        <authorList>
            <person name="Hosoyama A."/>
            <person name="Uohara A."/>
            <person name="Ohji S."/>
            <person name="Ichikawa N."/>
        </authorList>
    </citation>
    <scope>NUCLEOTIDE SEQUENCE [LARGE SCALE GENOMIC DNA]</scope>
    <source>
        <strain evidence="1 2">NBRC 100333</strain>
    </source>
</reference>
<comment type="caution">
    <text evidence="1">The sequence shown here is derived from an EMBL/GenBank/DDBJ whole genome shotgun (WGS) entry which is preliminary data.</text>
</comment>
<protein>
    <submittedName>
        <fullName evidence="1">Uncharacterized protein</fullName>
    </submittedName>
</protein>
<evidence type="ECO:0000313" key="1">
    <source>
        <dbReference type="EMBL" id="GEN11799.1"/>
    </source>
</evidence>
<proteinExistence type="predicted"/>
<sequence>MSVTQELRLHEAVARVAQESGLAASSEDSPLQLLQGLFRRDFHRRCVGGASPARTEREQEQ</sequence>
<dbReference type="AlphaFoldDB" id="A0A511TC96"/>